<accession>A0A4Y2P7D7</accession>
<dbReference type="OrthoDB" id="5876800at2759"/>
<evidence type="ECO:0000313" key="1">
    <source>
        <dbReference type="EMBL" id="GBN47334.1"/>
    </source>
</evidence>
<dbReference type="EMBL" id="BGPR01291680">
    <property type="protein sequence ID" value="GBN47334.1"/>
    <property type="molecule type" value="Genomic_DNA"/>
</dbReference>
<dbReference type="Proteomes" id="UP000499080">
    <property type="component" value="Unassembled WGS sequence"/>
</dbReference>
<protein>
    <submittedName>
        <fullName evidence="1">Uncharacterized protein</fullName>
    </submittedName>
</protein>
<keyword evidence="2" id="KW-1185">Reference proteome</keyword>
<gene>
    <name evidence="1" type="ORF">AVEN_16687_1</name>
</gene>
<dbReference type="AlphaFoldDB" id="A0A4Y2P7D7"/>
<sequence>MGPTESEKNLNLVSQYSLKSKVSPNSDLFYDDFPFQAQNSDMQLHIQDSKMMLDKMNIDLKSFLDSASLKEGTLANRNLSAPFGIAG</sequence>
<organism evidence="1 2">
    <name type="scientific">Araneus ventricosus</name>
    <name type="common">Orbweaver spider</name>
    <name type="synonym">Epeira ventricosa</name>
    <dbReference type="NCBI Taxonomy" id="182803"/>
    <lineage>
        <taxon>Eukaryota</taxon>
        <taxon>Metazoa</taxon>
        <taxon>Ecdysozoa</taxon>
        <taxon>Arthropoda</taxon>
        <taxon>Chelicerata</taxon>
        <taxon>Arachnida</taxon>
        <taxon>Araneae</taxon>
        <taxon>Araneomorphae</taxon>
        <taxon>Entelegynae</taxon>
        <taxon>Araneoidea</taxon>
        <taxon>Araneidae</taxon>
        <taxon>Araneus</taxon>
    </lineage>
</organism>
<name>A0A4Y2P7D7_ARAVE</name>
<reference evidence="1 2" key="1">
    <citation type="journal article" date="2019" name="Sci. Rep.">
        <title>Orb-weaving spider Araneus ventricosus genome elucidates the spidroin gene catalogue.</title>
        <authorList>
            <person name="Kono N."/>
            <person name="Nakamura H."/>
            <person name="Ohtoshi R."/>
            <person name="Moran D.A.P."/>
            <person name="Shinohara A."/>
            <person name="Yoshida Y."/>
            <person name="Fujiwara M."/>
            <person name="Mori M."/>
            <person name="Tomita M."/>
            <person name="Arakawa K."/>
        </authorList>
    </citation>
    <scope>NUCLEOTIDE SEQUENCE [LARGE SCALE GENOMIC DNA]</scope>
</reference>
<feature type="non-terminal residue" evidence="1">
    <location>
        <position position="87"/>
    </location>
</feature>
<comment type="caution">
    <text evidence="1">The sequence shown here is derived from an EMBL/GenBank/DDBJ whole genome shotgun (WGS) entry which is preliminary data.</text>
</comment>
<evidence type="ECO:0000313" key="2">
    <source>
        <dbReference type="Proteomes" id="UP000499080"/>
    </source>
</evidence>
<proteinExistence type="predicted"/>